<feature type="domain" description="SMc04008-like" evidence="1">
    <location>
        <begin position="40"/>
        <end position="99"/>
    </location>
</feature>
<dbReference type="InterPro" id="IPR036810">
    <property type="entry name" value="SMc04008-like_sf"/>
</dbReference>
<dbReference type="HOGENOM" id="CLU_153226_1_0_5"/>
<dbReference type="SUPFAM" id="SSF158757">
    <property type="entry name" value="SMc04008-like"/>
    <property type="match status" value="1"/>
</dbReference>
<dbReference type="Gene3D" id="1.10.3340.10">
    <property type="entry name" value="SMc04008-like"/>
    <property type="match status" value="1"/>
</dbReference>
<evidence type="ECO:0000259" key="1">
    <source>
        <dbReference type="Pfam" id="PF06844"/>
    </source>
</evidence>
<dbReference type="KEGG" id="sphk:SKP52_04380"/>
<name>A0A0A7PF07_9SPHN</name>
<organism evidence="2 3">
    <name type="scientific">Sphingopyxis fribergensis</name>
    <dbReference type="NCBI Taxonomy" id="1515612"/>
    <lineage>
        <taxon>Bacteria</taxon>
        <taxon>Pseudomonadati</taxon>
        <taxon>Pseudomonadota</taxon>
        <taxon>Alphaproteobacteria</taxon>
        <taxon>Sphingomonadales</taxon>
        <taxon>Sphingomonadaceae</taxon>
        <taxon>Sphingopyxis</taxon>
    </lineage>
</organism>
<dbReference type="Proteomes" id="UP000030907">
    <property type="component" value="Chromosome"/>
</dbReference>
<sequence>MSCSDDQTAGRDTLDELDDAVAAAAFRRLARLLRHRSDAANIDLMGLAGFCRNCLGDWIAEAGDMDKETGRAIVHGMPTAEWKALHHTAATPEQLVRMEESMAKNPSGH</sequence>
<evidence type="ECO:0000313" key="3">
    <source>
        <dbReference type="Proteomes" id="UP000030907"/>
    </source>
</evidence>
<proteinExistence type="predicted"/>
<dbReference type="RefSeq" id="WP_039572125.1">
    <property type="nucleotide sequence ID" value="NZ_CP009122.1"/>
</dbReference>
<gene>
    <name evidence="2" type="ORF">SKP52_04380</name>
</gene>
<dbReference type="EMBL" id="CP009122">
    <property type="protein sequence ID" value="AJA07803.1"/>
    <property type="molecule type" value="Genomic_DNA"/>
</dbReference>
<accession>A0A0A7PF07</accession>
<evidence type="ECO:0000313" key="2">
    <source>
        <dbReference type="EMBL" id="AJA07803.1"/>
    </source>
</evidence>
<dbReference type="Pfam" id="PF06844">
    <property type="entry name" value="DUF1244"/>
    <property type="match status" value="1"/>
</dbReference>
<protein>
    <recommendedName>
        <fullName evidence="1">SMc04008-like domain-containing protein</fullName>
    </recommendedName>
</protein>
<reference evidence="2 3" key="1">
    <citation type="journal article" date="2015" name="Int. J. Syst. Evol. Microbiol.">
        <title>Description of Sphingopyxis fribergensis sp. nov. - a soil bacterium with the ability to degrade styrene and phenylacetic acid.</title>
        <authorList>
            <person name="Oelschlagel M."/>
            <person name="Ruckert C."/>
            <person name="Kalinowski J."/>
            <person name="Schmidt G."/>
            <person name="Schlomann M."/>
            <person name="Tischler D."/>
        </authorList>
    </citation>
    <scope>NUCLEOTIDE SEQUENCE [LARGE SCALE GENOMIC DNA]</scope>
    <source>
        <strain evidence="2 3">Kp5.2</strain>
    </source>
</reference>
<dbReference type="STRING" id="1515612.SKP52_04380"/>
<dbReference type="InterPro" id="IPR023163">
    <property type="entry name" value="SMc04008-like_domain"/>
</dbReference>
<dbReference type="OrthoDB" id="9802252at2"/>
<keyword evidence="3" id="KW-1185">Reference proteome</keyword>
<dbReference type="AlphaFoldDB" id="A0A0A7PF07"/>